<feature type="compositionally biased region" description="Low complexity" evidence="1">
    <location>
        <begin position="107"/>
        <end position="121"/>
    </location>
</feature>
<organism evidence="3 4">
    <name type="scientific">Kitasatospora saccharophila</name>
    <dbReference type="NCBI Taxonomy" id="407973"/>
    <lineage>
        <taxon>Bacteria</taxon>
        <taxon>Bacillati</taxon>
        <taxon>Actinomycetota</taxon>
        <taxon>Actinomycetes</taxon>
        <taxon>Kitasatosporales</taxon>
        <taxon>Streptomycetaceae</taxon>
        <taxon>Kitasatospora</taxon>
    </lineage>
</organism>
<feature type="region of interest" description="Disordered" evidence="1">
    <location>
        <begin position="77"/>
        <end position="123"/>
    </location>
</feature>
<keyword evidence="2" id="KW-1133">Transmembrane helix</keyword>
<evidence type="ECO:0000256" key="2">
    <source>
        <dbReference type="SAM" id="Phobius"/>
    </source>
</evidence>
<protein>
    <submittedName>
        <fullName evidence="3">Uncharacterized protein</fullName>
    </submittedName>
</protein>
<keyword evidence="2" id="KW-0472">Membrane</keyword>
<name>A0ABP5J3D9_9ACTN</name>
<evidence type="ECO:0000256" key="1">
    <source>
        <dbReference type="SAM" id="MobiDB-lite"/>
    </source>
</evidence>
<keyword evidence="2" id="KW-0812">Transmembrane</keyword>
<feature type="transmembrane region" description="Helical" evidence="2">
    <location>
        <begin position="46"/>
        <end position="70"/>
    </location>
</feature>
<comment type="caution">
    <text evidence="3">The sequence shown here is derived from an EMBL/GenBank/DDBJ whole genome shotgun (WGS) entry which is preliminary data.</text>
</comment>
<evidence type="ECO:0000313" key="3">
    <source>
        <dbReference type="EMBL" id="GAA2109788.1"/>
    </source>
</evidence>
<keyword evidence="4" id="KW-1185">Reference proteome</keyword>
<accession>A0ABP5J3D9</accession>
<proteinExistence type="predicted"/>
<dbReference type="RefSeq" id="WP_344554909.1">
    <property type="nucleotide sequence ID" value="NZ_BAAANS010000037.1"/>
</dbReference>
<sequence>MDPDPDLDLELSTLMETSVEDLCVPVAVIVAESGRRGRRRRLARRLRIAGTALAVAAVTLVGADLGLPLIEAAPRPAVAPAAPPTAPASGGPSDGATGSVGAGTGGPLELPELAPLGRPAPTGKLAEEDLEDFTESSAMKNLEEMSPGPAAAIRHSWPSFAGALFLYRDADHREGALELTLHRADRPFPGPAAPLSALQSQFQCDRTTPVSGNRQRICTYGYLPDGSWEMVEADDIPAYGIYGYRVAVWRPSGLVVRFTEYCGTVDNRGVIVGNGQLQPPIALDTWRALAESPSWEYYRPVEADHS</sequence>
<dbReference type="EMBL" id="BAAANS010000037">
    <property type="protein sequence ID" value="GAA2109788.1"/>
    <property type="molecule type" value="Genomic_DNA"/>
</dbReference>
<feature type="compositionally biased region" description="Low complexity" evidence="1">
    <location>
        <begin position="87"/>
        <end position="97"/>
    </location>
</feature>
<reference evidence="4" key="1">
    <citation type="journal article" date="2019" name="Int. J. Syst. Evol. Microbiol.">
        <title>The Global Catalogue of Microorganisms (GCM) 10K type strain sequencing project: providing services to taxonomists for standard genome sequencing and annotation.</title>
        <authorList>
            <consortium name="The Broad Institute Genomics Platform"/>
            <consortium name="The Broad Institute Genome Sequencing Center for Infectious Disease"/>
            <person name="Wu L."/>
            <person name="Ma J."/>
        </authorList>
    </citation>
    <scope>NUCLEOTIDE SEQUENCE [LARGE SCALE GENOMIC DNA]</scope>
    <source>
        <strain evidence="4">JCM 14559</strain>
    </source>
</reference>
<dbReference type="Proteomes" id="UP001500897">
    <property type="component" value="Unassembled WGS sequence"/>
</dbReference>
<gene>
    <name evidence="3" type="ORF">GCM10009759_50780</name>
</gene>
<evidence type="ECO:0000313" key="4">
    <source>
        <dbReference type="Proteomes" id="UP001500897"/>
    </source>
</evidence>